<reference evidence="3 5" key="1">
    <citation type="journal article" date="2012" name="Nature">
        <title>Algal genomes reveal evolutionary mosaicism and the fate of nucleomorphs.</title>
        <authorList>
            <consortium name="DOE Joint Genome Institute"/>
            <person name="Curtis B.A."/>
            <person name="Tanifuji G."/>
            <person name="Burki F."/>
            <person name="Gruber A."/>
            <person name="Irimia M."/>
            <person name="Maruyama S."/>
            <person name="Arias M.C."/>
            <person name="Ball S.G."/>
            <person name="Gile G.H."/>
            <person name="Hirakawa Y."/>
            <person name="Hopkins J.F."/>
            <person name="Kuo A."/>
            <person name="Rensing S.A."/>
            <person name="Schmutz J."/>
            <person name="Symeonidi A."/>
            <person name="Elias M."/>
            <person name="Eveleigh R.J."/>
            <person name="Herman E.K."/>
            <person name="Klute M.J."/>
            <person name="Nakayama T."/>
            <person name="Obornik M."/>
            <person name="Reyes-Prieto A."/>
            <person name="Armbrust E.V."/>
            <person name="Aves S.J."/>
            <person name="Beiko R.G."/>
            <person name="Coutinho P."/>
            <person name="Dacks J.B."/>
            <person name="Durnford D.G."/>
            <person name="Fast N.M."/>
            <person name="Green B.R."/>
            <person name="Grisdale C.J."/>
            <person name="Hempel F."/>
            <person name="Henrissat B."/>
            <person name="Hoppner M.P."/>
            <person name="Ishida K."/>
            <person name="Kim E."/>
            <person name="Koreny L."/>
            <person name="Kroth P.G."/>
            <person name="Liu Y."/>
            <person name="Malik S.B."/>
            <person name="Maier U.G."/>
            <person name="McRose D."/>
            <person name="Mock T."/>
            <person name="Neilson J.A."/>
            <person name="Onodera N.T."/>
            <person name="Poole A.M."/>
            <person name="Pritham E.J."/>
            <person name="Richards T.A."/>
            <person name="Rocap G."/>
            <person name="Roy S.W."/>
            <person name="Sarai C."/>
            <person name="Schaack S."/>
            <person name="Shirato S."/>
            <person name="Slamovits C.H."/>
            <person name="Spencer D.F."/>
            <person name="Suzuki S."/>
            <person name="Worden A.Z."/>
            <person name="Zauner S."/>
            <person name="Barry K."/>
            <person name="Bell C."/>
            <person name="Bharti A.K."/>
            <person name="Crow J.A."/>
            <person name="Grimwood J."/>
            <person name="Kramer R."/>
            <person name="Lindquist E."/>
            <person name="Lucas S."/>
            <person name="Salamov A."/>
            <person name="McFadden G.I."/>
            <person name="Lane C.E."/>
            <person name="Keeling P.J."/>
            <person name="Gray M.W."/>
            <person name="Grigoriev I.V."/>
            <person name="Archibald J.M."/>
        </authorList>
    </citation>
    <scope>NUCLEOTIDE SEQUENCE</scope>
    <source>
        <strain evidence="3 5">CCMP2712</strain>
    </source>
</reference>
<evidence type="ECO:0000313" key="3">
    <source>
        <dbReference type="EMBL" id="EKX48328.1"/>
    </source>
</evidence>
<feature type="transmembrane region" description="Helical" evidence="2">
    <location>
        <begin position="114"/>
        <end position="134"/>
    </location>
</feature>
<keyword evidence="2" id="KW-0472">Membrane</keyword>
<dbReference type="EMBL" id="JH992986">
    <property type="protein sequence ID" value="EKX48328.1"/>
    <property type="molecule type" value="Genomic_DNA"/>
</dbReference>
<dbReference type="RefSeq" id="XP_005835308.1">
    <property type="nucleotide sequence ID" value="XM_005835251.1"/>
</dbReference>
<dbReference type="PROSITE" id="PS01047">
    <property type="entry name" value="HMA_1"/>
    <property type="match status" value="1"/>
</dbReference>
<proteinExistence type="predicted"/>
<sequence length="449" mass="49122">MIFLLRACASLLVQVCIIAVGYHIHAVREVYEDAFEWLKLQVLRTAHRYAWWSVLGLLSSSCCLIQVLLNAMSLGCAGFNTALGPLRPHLLASTVIAQSFAWYINFPIPHQRFTTMVASLISIVVTMSPEILYLGAKMTRSQQKDGEVKERGERDGTGATVVVHFKPKAMGCISCANTVRGVFDSIEGIVTDDVSVEKATATLYVKDKFEGVKLVTEAAQKVTAAGFPTEIISFENDNAPAEDKHVNGESAKEQDKASTPKATASLLDWLQCLSAGLLGSSCCLLQLGANLLATLNIAHIGCTGMNKILGPYRTQIRFLTITWLSLQWVLALRRGWNRSRLMLFTLVFVVLTFLPELLVLSGGPPLAPPGENLEIIALKVEGMGCEACQTHVKGVIDSFPGVVASWVDFRSQYAELHVAKDWGGDRGFNVTQVLVRLDFDGYQRVGVCK</sequence>
<feature type="transmembrane region" description="Helical" evidence="2">
    <location>
        <begin position="50"/>
        <end position="69"/>
    </location>
</feature>
<keyword evidence="1" id="KW-0479">Metal-binding</keyword>
<keyword evidence="5" id="KW-1185">Reference proteome</keyword>
<dbReference type="HOGENOM" id="CLU_610380_0_0_1"/>
<reference evidence="5" key="2">
    <citation type="submission" date="2012-11" db="EMBL/GenBank/DDBJ databases">
        <authorList>
            <person name="Kuo A."/>
            <person name="Curtis B.A."/>
            <person name="Tanifuji G."/>
            <person name="Burki F."/>
            <person name="Gruber A."/>
            <person name="Irimia M."/>
            <person name="Maruyama S."/>
            <person name="Arias M.C."/>
            <person name="Ball S.G."/>
            <person name="Gile G.H."/>
            <person name="Hirakawa Y."/>
            <person name="Hopkins J.F."/>
            <person name="Rensing S.A."/>
            <person name="Schmutz J."/>
            <person name="Symeonidi A."/>
            <person name="Elias M."/>
            <person name="Eveleigh R.J."/>
            <person name="Herman E.K."/>
            <person name="Klute M.J."/>
            <person name="Nakayama T."/>
            <person name="Obornik M."/>
            <person name="Reyes-Prieto A."/>
            <person name="Armbrust E.V."/>
            <person name="Aves S.J."/>
            <person name="Beiko R.G."/>
            <person name="Coutinho P."/>
            <person name="Dacks J.B."/>
            <person name="Durnford D.G."/>
            <person name="Fast N.M."/>
            <person name="Green B.R."/>
            <person name="Grisdale C."/>
            <person name="Hempe F."/>
            <person name="Henrissat B."/>
            <person name="Hoppner M.P."/>
            <person name="Ishida K.-I."/>
            <person name="Kim E."/>
            <person name="Koreny L."/>
            <person name="Kroth P.G."/>
            <person name="Liu Y."/>
            <person name="Malik S.-B."/>
            <person name="Maier U.G."/>
            <person name="McRose D."/>
            <person name="Mock T."/>
            <person name="Neilson J.A."/>
            <person name="Onodera N.T."/>
            <person name="Poole A.M."/>
            <person name="Pritham E.J."/>
            <person name="Richards T.A."/>
            <person name="Rocap G."/>
            <person name="Roy S.W."/>
            <person name="Sarai C."/>
            <person name="Schaack S."/>
            <person name="Shirato S."/>
            <person name="Slamovits C.H."/>
            <person name="Spencer D.F."/>
            <person name="Suzuki S."/>
            <person name="Worden A.Z."/>
            <person name="Zauner S."/>
            <person name="Barry K."/>
            <person name="Bell C."/>
            <person name="Bharti A.K."/>
            <person name="Crow J.A."/>
            <person name="Grimwood J."/>
            <person name="Kramer R."/>
            <person name="Lindquist E."/>
            <person name="Lucas S."/>
            <person name="Salamov A."/>
            <person name="McFadden G.I."/>
            <person name="Lane C.E."/>
            <person name="Keeling P.J."/>
            <person name="Gray M.W."/>
            <person name="Grigoriev I.V."/>
            <person name="Archibald J.M."/>
        </authorList>
    </citation>
    <scope>NUCLEOTIDE SEQUENCE</scope>
    <source>
        <strain evidence="5">CCMP2712</strain>
    </source>
</reference>
<dbReference type="SUPFAM" id="SSF55008">
    <property type="entry name" value="HMA, heavy metal-associated domain"/>
    <property type="match status" value="2"/>
</dbReference>
<evidence type="ECO:0000313" key="4">
    <source>
        <dbReference type="EnsemblProtists" id="EKX48328"/>
    </source>
</evidence>
<feature type="transmembrane region" description="Helical" evidence="2">
    <location>
        <begin position="341"/>
        <end position="360"/>
    </location>
</feature>
<dbReference type="InterPro" id="IPR036163">
    <property type="entry name" value="HMA_dom_sf"/>
</dbReference>
<dbReference type="InterPro" id="IPR006121">
    <property type="entry name" value="HMA_dom"/>
</dbReference>
<dbReference type="CDD" id="cd00371">
    <property type="entry name" value="HMA"/>
    <property type="match status" value="2"/>
</dbReference>
<dbReference type="EnsemblProtists" id="EKX48328">
    <property type="protein sequence ID" value="EKX48328"/>
    <property type="gene ID" value="GUITHDRAFT_105935"/>
</dbReference>
<dbReference type="Proteomes" id="UP000011087">
    <property type="component" value="Unassembled WGS sequence"/>
</dbReference>
<dbReference type="GO" id="GO:0046872">
    <property type="term" value="F:metal ion binding"/>
    <property type="evidence" value="ECO:0007669"/>
    <property type="project" value="UniProtKB-KW"/>
</dbReference>
<reference evidence="4" key="3">
    <citation type="submission" date="2015-06" db="UniProtKB">
        <authorList>
            <consortium name="EnsemblProtists"/>
        </authorList>
    </citation>
    <scope>IDENTIFICATION</scope>
</reference>
<feature type="transmembrane region" description="Helical" evidence="2">
    <location>
        <begin position="90"/>
        <end position="108"/>
    </location>
</feature>
<keyword evidence="2" id="KW-1133">Transmembrane helix</keyword>
<accession>L1JII7</accession>
<dbReference type="OrthoDB" id="689350at2759"/>
<dbReference type="KEGG" id="gtt:GUITHDRAFT_105935"/>
<keyword evidence="2" id="KW-0812">Transmembrane</keyword>
<name>L1JII7_GUITC</name>
<dbReference type="OMA" id="CIESAEP"/>
<dbReference type="GeneID" id="17304966"/>
<evidence type="ECO:0000313" key="5">
    <source>
        <dbReference type="Proteomes" id="UP000011087"/>
    </source>
</evidence>
<evidence type="ECO:0008006" key="6">
    <source>
        <dbReference type="Google" id="ProtNLM"/>
    </source>
</evidence>
<organism evidence="3">
    <name type="scientific">Guillardia theta (strain CCMP2712)</name>
    <name type="common">Cryptophyte</name>
    <dbReference type="NCBI Taxonomy" id="905079"/>
    <lineage>
        <taxon>Eukaryota</taxon>
        <taxon>Cryptophyceae</taxon>
        <taxon>Pyrenomonadales</taxon>
        <taxon>Geminigeraceae</taxon>
        <taxon>Guillardia</taxon>
    </lineage>
</organism>
<dbReference type="InterPro" id="IPR017969">
    <property type="entry name" value="Heavy-metal-associated_CS"/>
</dbReference>
<dbReference type="eggNOG" id="ENOG502S9AZ">
    <property type="taxonomic scope" value="Eukaryota"/>
</dbReference>
<protein>
    <recommendedName>
        <fullName evidence="6">HMA domain-containing protein</fullName>
    </recommendedName>
</protein>
<evidence type="ECO:0000256" key="2">
    <source>
        <dbReference type="SAM" id="Phobius"/>
    </source>
</evidence>
<gene>
    <name evidence="3" type="ORF">GUITHDRAFT_105935</name>
</gene>
<dbReference type="AlphaFoldDB" id="L1JII7"/>
<dbReference type="PaxDb" id="55529-EKX48328"/>
<evidence type="ECO:0000256" key="1">
    <source>
        <dbReference type="ARBA" id="ARBA00022723"/>
    </source>
</evidence>
<dbReference type="Gene3D" id="3.30.70.100">
    <property type="match status" value="2"/>
</dbReference>